<evidence type="ECO:0008006" key="4">
    <source>
        <dbReference type="Google" id="ProtNLM"/>
    </source>
</evidence>
<dbReference type="AlphaFoldDB" id="A0A835II53"/>
<feature type="region of interest" description="Disordered" evidence="1">
    <location>
        <begin position="94"/>
        <end position="142"/>
    </location>
</feature>
<evidence type="ECO:0000313" key="3">
    <source>
        <dbReference type="Proteomes" id="UP000631114"/>
    </source>
</evidence>
<dbReference type="Proteomes" id="UP000631114">
    <property type="component" value="Unassembled WGS sequence"/>
</dbReference>
<dbReference type="PANTHER" id="PTHR31286:SF180">
    <property type="entry name" value="OS10G0362600 PROTEIN"/>
    <property type="match status" value="1"/>
</dbReference>
<name>A0A835II53_9MAGN</name>
<dbReference type="InterPro" id="IPR040256">
    <property type="entry name" value="At4g02000-like"/>
</dbReference>
<sequence length="336" mass="38039">MDNATAKRTRINYARVCVVVDIKFGFPSFIPVNLGEGNREDIGLDYDWIPDQCGACNIFGHSDENCPLNKNKDKPVTDKATTTQVVKPARVQKVQQRKPQQRWTPKKNIVQGQTSCHRDDQGQPIHEHEGQHEGTPLIISDDTEQPESNIRDARGVQNPTLSIGSEDLNLSKEHNSIHDLPQIIIHEEVQAANRFGVLADHTNDAEHVVELNNLAVVPFSANHQTETLEEPFEEVKTEFDNNEMVAYTTDGDEGFIEGSEEDKRHYAEKRSQYHEDSNTASEEEIEREYFSDHNDPFDEEHVAAGMLNSRPQSGTIVKTKKLSELPSFWATKIILM</sequence>
<gene>
    <name evidence="2" type="ORF">IFM89_000965</name>
</gene>
<feature type="compositionally biased region" description="Basic and acidic residues" evidence="1">
    <location>
        <begin position="116"/>
        <end position="132"/>
    </location>
</feature>
<feature type="region of interest" description="Disordered" evidence="1">
    <location>
        <begin position="265"/>
        <end position="285"/>
    </location>
</feature>
<proteinExistence type="predicted"/>
<dbReference type="PANTHER" id="PTHR31286">
    <property type="entry name" value="GLYCINE-RICH CELL WALL STRUCTURAL PROTEIN 1.8-LIKE"/>
    <property type="match status" value="1"/>
</dbReference>
<dbReference type="EMBL" id="JADFTS010000002">
    <property type="protein sequence ID" value="KAF9618330.1"/>
    <property type="molecule type" value="Genomic_DNA"/>
</dbReference>
<organism evidence="2 3">
    <name type="scientific">Coptis chinensis</name>
    <dbReference type="NCBI Taxonomy" id="261450"/>
    <lineage>
        <taxon>Eukaryota</taxon>
        <taxon>Viridiplantae</taxon>
        <taxon>Streptophyta</taxon>
        <taxon>Embryophyta</taxon>
        <taxon>Tracheophyta</taxon>
        <taxon>Spermatophyta</taxon>
        <taxon>Magnoliopsida</taxon>
        <taxon>Ranunculales</taxon>
        <taxon>Ranunculaceae</taxon>
        <taxon>Coptidoideae</taxon>
        <taxon>Coptis</taxon>
    </lineage>
</organism>
<dbReference type="OrthoDB" id="1939300at2759"/>
<comment type="caution">
    <text evidence="2">The sequence shown here is derived from an EMBL/GenBank/DDBJ whole genome shotgun (WGS) entry which is preliminary data.</text>
</comment>
<feature type="compositionally biased region" description="Basic and acidic residues" evidence="1">
    <location>
        <begin position="265"/>
        <end position="277"/>
    </location>
</feature>
<accession>A0A835II53</accession>
<keyword evidence="3" id="KW-1185">Reference proteome</keyword>
<evidence type="ECO:0000313" key="2">
    <source>
        <dbReference type="EMBL" id="KAF9618330.1"/>
    </source>
</evidence>
<reference evidence="2 3" key="1">
    <citation type="submission" date="2020-10" db="EMBL/GenBank/DDBJ databases">
        <title>The Coptis chinensis genome and diversification of protoberbering-type alkaloids.</title>
        <authorList>
            <person name="Wang B."/>
            <person name="Shu S."/>
            <person name="Song C."/>
            <person name="Liu Y."/>
        </authorList>
    </citation>
    <scope>NUCLEOTIDE SEQUENCE [LARGE SCALE GENOMIC DNA]</scope>
    <source>
        <strain evidence="2">HL-2020</strain>
        <tissue evidence="2">Leaf</tissue>
    </source>
</reference>
<evidence type="ECO:0000256" key="1">
    <source>
        <dbReference type="SAM" id="MobiDB-lite"/>
    </source>
</evidence>
<protein>
    <recommendedName>
        <fullName evidence="4">Zinc knuckle CX2CX4HX4C domain-containing protein</fullName>
    </recommendedName>
</protein>